<reference evidence="1" key="1">
    <citation type="submission" date="2020-07" db="EMBL/GenBank/DDBJ databases">
        <title>Huge and variable diversity of episymbiotic CPR bacteria and DPANN archaea in groundwater ecosystems.</title>
        <authorList>
            <person name="He C.Y."/>
            <person name="Keren R."/>
            <person name="Whittaker M."/>
            <person name="Farag I.F."/>
            <person name="Doudna J."/>
            <person name="Cate J.H.D."/>
            <person name="Banfield J.F."/>
        </authorList>
    </citation>
    <scope>NUCLEOTIDE SEQUENCE</scope>
    <source>
        <strain evidence="1">NC_groundwater_1664_Pr3_B-0.1um_52_9</strain>
    </source>
</reference>
<dbReference type="Proteomes" id="UP000807825">
    <property type="component" value="Unassembled WGS sequence"/>
</dbReference>
<evidence type="ECO:0000313" key="2">
    <source>
        <dbReference type="Proteomes" id="UP000807825"/>
    </source>
</evidence>
<gene>
    <name evidence="1" type="primary">cas6e</name>
    <name evidence="1" type="ORF">HY912_01220</name>
</gene>
<accession>A0A9D6UY62</accession>
<dbReference type="Gene3D" id="3.30.70.1210">
    <property type="entry name" value="Crispr-associated protein, domain 2"/>
    <property type="match status" value="1"/>
</dbReference>
<dbReference type="Pfam" id="PF08798">
    <property type="entry name" value="CRISPR_assoc"/>
    <property type="match status" value="1"/>
</dbReference>
<dbReference type="InterPro" id="IPR010179">
    <property type="entry name" value="CRISPR-assoc_prot_Cse3"/>
</dbReference>
<proteinExistence type="predicted"/>
<dbReference type="Gene3D" id="3.30.70.1200">
    <property type="entry name" value="Crispr-associated protein, domain 1"/>
    <property type="match status" value="1"/>
</dbReference>
<dbReference type="SMART" id="SM01101">
    <property type="entry name" value="CRISPR_assoc"/>
    <property type="match status" value="1"/>
</dbReference>
<dbReference type="NCBIfam" id="TIGR01907">
    <property type="entry name" value="casE_Cse3"/>
    <property type="match status" value="1"/>
</dbReference>
<comment type="caution">
    <text evidence="1">The sequence shown here is derived from an EMBL/GenBank/DDBJ whole genome shotgun (WGS) entry which is preliminary data.</text>
</comment>
<organism evidence="1 2">
    <name type="scientific">Desulfomonile tiedjei</name>
    <dbReference type="NCBI Taxonomy" id="2358"/>
    <lineage>
        <taxon>Bacteria</taxon>
        <taxon>Pseudomonadati</taxon>
        <taxon>Thermodesulfobacteriota</taxon>
        <taxon>Desulfomonilia</taxon>
        <taxon>Desulfomonilales</taxon>
        <taxon>Desulfomonilaceae</taxon>
        <taxon>Desulfomonile</taxon>
    </lineage>
</organism>
<name>A0A9D6UY62_9BACT</name>
<dbReference type="SUPFAM" id="SSF117987">
    <property type="entry name" value="CRISPR-associated protein"/>
    <property type="match status" value="1"/>
</dbReference>
<protein>
    <submittedName>
        <fullName evidence="1">Type I-E CRISPR-associated protein Cas6/Cse3/CasE</fullName>
    </submittedName>
</protein>
<sequence length="299" mass="34015">MYHSHLLINVGDNPDRPDWNICRRWLRNLYRVHQRLCMAFPSSKPPQHERETAYCRPFSSSGFPALCELPVQIPDDDRPQMRAAKSGFLFRIDYPVDSIQGGRRPVIIVQSEGPEPPDWDYAFGLDKGAVDDRGRPIGNADFLLAGPPQLKEVFINLDGDSLVLNCDNRPRHNHRLRPGDLVRFRLMANPTRKTQDGSSNGKRKRVEPTLKAHADWLSRKLREAAGSPICIETFVPGWAHGWRTKYEPQPGQRMQWWSVLFEGIFRLQDPSVLKQLLECGVGSAKAFGFGLLSVAPVQR</sequence>
<dbReference type="AlphaFoldDB" id="A0A9D6UY62"/>
<dbReference type="EMBL" id="JACRDE010000040">
    <property type="protein sequence ID" value="MBI5248089.1"/>
    <property type="molecule type" value="Genomic_DNA"/>
</dbReference>
<evidence type="ECO:0000313" key="1">
    <source>
        <dbReference type="EMBL" id="MBI5248089.1"/>
    </source>
</evidence>